<accession>A0A8C5PH91</accession>
<dbReference type="InterPro" id="IPR043502">
    <property type="entry name" value="DNA/RNA_pol_sf"/>
</dbReference>
<feature type="domain" description="Reverse transcriptase" evidence="5">
    <location>
        <begin position="3"/>
        <end position="87"/>
    </location>
</feature>
<keyword evidence="4" id="KW-1133">Transmembrane helix</keyword>
<evidence type="ECO:0000313" key="8">
    <source>
        <dbReference type="Proteomes" id="UP000694569"/>
    </source>
</evidence>
<dbReference type="InterPro" id="IPR041577">
    <property type="entry name" value="RT_RNaseH_2"/>
</dbReference>
<feature type="transmembrane region" description="Helical" evidence="4">
    <location>
        <begin position="242"/>
        <end position="259"/>
    </location>
</feature>
<keyword evidence="3" id="KW-0511">Multifunctional enzyme</keyword>
<dbReference type="Pfam" id="PF00078">
    <property type="entry name" value="RVT_1"/>
    <property type="match status" value="1"/>
</dbReference>
<evidence type="ECO:0000256" key="3">
    <source>
        <dbReference type="ARBA" id="ARBA00023268"/>
    </source>
</evidence>
<dbReference type="CDD" id="cd09274">
    <property type="entry name" value="RNase_HI_RT_Ty3"/>
    <property type="match status" value="1"/>
</dbReference>
<dbReference type="FunFam" id="3.30.70.270:FF:000026">
    <property type="entry name" value="Transposon Ty3-G Gag-Pol polyprotein"/>
    <property type="match status" value="1"/>
</dbReference>
<organism evidence="7 8">
    <name type="scientific">Leptobrachium leishanense</name>
    <name type="common">Leishan spiny toad</name>
    <dbReference type="NCBI Taxonomy" id="445787"/>
    <lineage>
        <taxon>Eukaryota</taxon>
        <taxon>Metazoa</taxon>
        <taxon>Chordata</taxon>
        <taxon>Craniata</taxon>
        <taxon>Vertebrata</taxon>
        <taxon>Euteleostomi</taxon>
        <taxon>Amphibia</taxon>
        <taxon>Batrachia</taxon>
        <taxon>Anura</taxon>
        <taxon>Pelobatoidea</taxon>
        <taxon>Megophryidae</taxon>
        <taxon>Leptobrachium</taxon>
    </lineage>
</organism>
<reference evidence="7" key="1">
    <citation type="submission" date="2025-08" db="UniProtKB">
        <authorList>
            <consortium name="Ensembl"/>
        </authorList>
    </citation>
    <scope>IDENTIFICATION</scope>
</reference>
<keyword evidence="4" id="KW-0472">Membrane</keyword>
<dbReference type="Ensembl" id="ENSLLET00000023644.1">
    <property type="protein sequence ID" value="ENSLLEP00000022772.1"/>
    <property type="gene ID" value="ENSLLEG00000014450.1"/>
</dbReference>
<name>A0A8C5PH91_9ANUR</name>
<evidence type="ECO:0000256" key="1">
    <source>
        <dbReference type="ARBA" id="ARBA00010879"/>
    </source>
</evidence>
<dbReference type="PANTHER" id="PTHR37984">
    <property type="entry name" value="PROTEIN CBG26694"/>
    <property type="match status" value="1"/>
</dbReference>
<dbReference type="PANTHER" id="PTHR37984:SF5">
    <property type="entry name" value="PROTEIN NYNRIN-LIKE"/>
    <property type="match status" value="1"/>
</dbReference>
<dbReference type="SUPFAM" id="SSF56672">
    <property type="entry name" value="DNA/RNA polymerases"/>
    <property type="match status" value="1"/>
</dbReference>
<dbReference type="InterPro" id="IPR050951">
    <property type="entry name" value="Retrovirus_Pol_polyprotein"/>
</dbReference>
<dbReference type="GeneTree" id="ENSGT01140000282569"/>
<dbReference type="OrthoDB" id="9950135at2759"/>
<feature type="domain" description="Reverse transcriptase/retrotransposon-derived protein RNase H-like" evidence="6">
    <location>
        <begin position="155"/>
        <end position="245"/>
    </location>
</feature>
<dbReference type="GO" id="GO:0004523">
    <property type="term" value="F:RNA-DNA hybrid ribonuclease activity"/>
    <property type="evidence" value="ECO:0007669"/>
    <property type="project" value="UniProtKB-EC"/>
</dbReference>
<comment type="similarity">
    <text evidence="1">Belongs to the beta type-B retroviral polymerase family. HERV class-II K(HML-2) pol subfamily.</text>
</comment>
<evidence type="ECO:0000259" key="6">
    <source>
        <dbReference type="Pfam" id="PF17919"/>
    </source>
</evidence>
<dbReference type="Gene3D" id="3.10.10.10">
    <property type="entry name" value="HIV Type 1 Reverse Transcriptase, subunit A, domain 1"/>
    <property type="match status" value="1"/>
</dbReference>
<dbReference type="Gene3D" id="3.30.70.270">
    <property type="match status" value="2"/>
</dbReference>
<proteinExistence type="inferred from homology"/>
<dbReference type="InterPro" id="IPR000477">
    <property type="entry name" value="RT_dom"/>
</dbReference>
<evidence type="ECO:0000259" key="5">
    <source>
        <dbReference type="Pfam" id="PF00078"/>
    </source>
</evidence>
<sequence length="408" mass="47156">MNTHRGLFRYNRMVFGIAPAPAVWPRTMDKVLAGIPGTQCLLDDMLVTGKSEVERKKNVEAVLQRLMEYGLKVNLDKWEFMQDRLEFCAHVTNKNGLHTTDEKVKALQDAPTPQNVTQLRSYLGLLNYYNRFLPNLAPVLYPLHRLLESKRQWRWMVACASAFRKSKELVRSSRLLVHYDLEKPVSVACDASPYGLVAVLSHSMPDGTDRPVAFASRSLTAAEFFFLKEALAIVRAVKKFHIYIYIYIYQTTGWVALNLNLQHFFFSCTEWWMKVVIDMECSFFVNIYNIIYIYIYIISRPFTLLTDHKPLLTIFNPQKGISITTAARLQRYALTLGAYQYQIQYRLNALHANADAFSRLPLKLDSQLPTTERSRIVFCDAITAKEIAQETNKDSVLREILMYRKVGH</sequence>
<dbReference type="AlphaFoldDB" id="A0A8C5PH91"/>
<dbReference type="InterPro" id="IPR043128">
    <property type="entry name" value="Rev_trsase/Diguanyl_cyclase"/>
</dbReference>
<keyword evidence="4" id="KW-0812">Transmembrane</keyword>
<evidence type="ECO:0000256" key="2">
    <source>
        <dbReference type="ARBA" id="ARBA00012180"/>
    </source>
</evidence>
<dbReference type="Pfam" id="PF17919">
    <property type="entry name" value="RT_RNaseH_2"/>
    <property type="match status" value="1"/>
</dbReference>
<reference evidence="7" key="2">
    <citation type="submission" date="2025-09" db="UniProtKB">
        <authorList>
            <consortium name="Ensembl"/>
        </authorList>
    </citation>
    <scope>IDENTIFICATION</scope>
</reference>
<dbReference type="Proteomes" id="UP000694569">
    <property type="component" value="Unplaced"/>
</dbReference>
<feature type="transmembrane region" description="Helical" evidence="4">
    <location>
        <begin position="271"/>
        <end position="295"/>
    </location>
</feature>
<protein>
    <recommendedName>
        <fullName evidence="2">ribonuclease H</fullName>
        <ecNumber evidence="2">3.1.26.4</ecNumber>
    </recommendedName>
</protein>
<dbReference type="CDD" id="cd01647">
    <property type="entry name" value="RT_LTR"/>
    <property type="match status" value="1"/>
</dbReference>
<evidence type="ECO:0000313" key="7">
    <source>
        <dbReference type="Ensembl" id="ENSLLEP00000022772.1"/>
    </source>
</evidence>
<keyword evidence="8" id="KW-1185">Reference proteome</keyword>
<evidence type="ECO:0000256" key="4">
    <source>
        <dbReference type="SAM" id="Phobius"/>
    </source>
</evidence>
<dbReference type="EC" id="3.1.26.4" evidence="2"/>